<keyword evidence="2" id="KW-1185">Reference proteome</keyword>
<evidence type="ECO:0000313" key="2">
    <source>
        <dbReference type="Proteomes" id="UP001359485"/>
    </source>
</evidence>
<dbReference type="Proteomes" id="UP001359485">
    <property type="component" value="Unassembled WGS sequence"/>
</dbReference>
<proteinExistence type="predicted"/>
<name>A0ABR1AT04_POLSC</name>
<comment type="caution">
    <text evidence="1">The sequence shown here is derived from an EMBL/GenBank/DDBJ whole genome shotgun (WGS) entry which is preliminary data.</text>
</comment>
<organism evidence="1 2">
    <name type="scientific">Polyplax serrata</name>
    <name type="common">Common mouse louse</name>
    <dbReference type="NCBI Taxonomy" id="468196"/>
    <lineage>
        <taxon>Eukaryota</taxon>
        <taxon>Metazoa</taxon>
        <taxon>Ecdysozoa</taxon>
        <taxon>Arthropoda</taxon>
        <taxon>Hexapoda</taxon>
        <taxon>Insecta</taxon>
        <taxon>Pterygota</taxon>
        <taxon>Neoptera</taxon>
        <taxon>Paraneoptera</taxon>
        <taxon>Psocodea</taxon>
        <taxon>Troctomorpha</taxon>
        <taxon>Phthiraptera</taxon>
        <taxon>Anoplura</taxon>
        <taxon>Polyplacidae</taxon>
        <taxon>Polyplax</taxon>
    </lineage>
</organism>
<accession>A0ABR1AT04</accession>
<protein>
    <submittedName>
        <fullName evidence="1">Uncharacterized protein</fullName>
    </submittedName>
</protein>
<evidence type="ECO:0000313" key="1">
    <source>
        <dbReference type="EMBL" id="KAK6627065.1"/>
    </source>
</evidence>
<reference evidence="1 2" key="1">
    <citation type="submission" date="2023-09" db="EMBL/GenBank/DDBJ databases">
        <title>Genomes of two closely related lineages of the louse Polyplax serrata with different host specificities.</title>
        <authorList>
            <person name="Martinu J."/>
            <person name="Tarabai H."/>
            <person name="Stefka J."/>
            <person name="Hypsa V."/>
        </authorList>
    </citation>
    <scope>NUCLEOTIDE SEQUENCE [LARGE SCALE GENOMIC DNA]</scope>
    <source>
        <strain evidence="1">98ZLc_SE</strain>
    </source>
</reference>
<dbReference type="EMBL" id="JAWJWF010000045">
    <property type="protein sequence ID" value="KAK6627065.1"/>
    <property type="molecule type" value="Genomic_DNA"/>
</dbReference>
<gene>
    <name evidence="1" type="ORF">RUM44_009542</name>
</gene>
<sequence length="52" mass="5834">MESKVSKILDKPVSIMSCRIILDRGGGEEEDDDDDEFVSSTYAFGLLDKCKF</sequence>